<gene>
    <name evidence="2" type="ORF">MEUPH1_LOCUS20204</name>
</gene>
<dbReference type="AlphaFoldDB" id="A0AAV0XB49"/>
<accession>A0AAV0XB49</accession>
<feature type="region of interest" description="Disordered" evidence="1">
    <location>
        <begin position="13"/>
        <end position="38"/>
    </location>
</feature>
<sequence length="93" mass="10177">MVIDDNPCGKTEFKRVSLDSRDDTKSSGDKRNMRARRTVRGSAVVCATEYMHRALQGGDGTTTVRHKTNERPNSGKTEEGLCTVVCSVFTVGP</sequence>
<feature type="compositionally biased region" description="Basic and acidic residues" evidence="1">
    <location>
        <begin position="13"/>
        <end position="32"/>
    </location>
</feature>
<evidence type="ECO:0000313" key="2">
    <source>
        <dbReference type="EMBL" id="CAI6365500.1"/>
    </source>
</evidence>
<dbReference type="EMBL" id="CARXXK010000004">
    <property type="protein sequence ID" value="CAI6365500.1"/>
    <property type="molecule type" value="Genomic_DNA"/>
</dbReference>
<keyword evidence="3" id="KW-1185">Reference proteome</keyword>
<organism evidence="2 3">
    <name type="scientific">Macrosiphum euphorbiae</name>
    <name type="common">potato aphid</name>
    <dbReference type="NCBI Taxonomy" id="13131"/>
    <lineage>
        <taxon>Eukaryota</taxon>
        <taxon>Metazoa</taxon>
        <taxon>Ecdysozoa</taxon>
        <taxon>Arthropoda</taxon>
        <taxon>Hexapoda</taxon>
        <taxon>Insecta</taxon>
        <taxon>Pterygota</taxon>
        <taxon>Neoptera</taxon>
        <taxon>Paraneoptera</taxon>
        <taxon>Hemiptera</taxon>
        <taxon>Sternorrhyncha</taxon>
        <taxon>Aphidomorpha</taxon>
        <taxon>Aphidoidea</taxon>
        <taxon>Aphididae</taxon>
        <taxon>Macrosiphini</taxon>
        <taxon>Macrosiphum</taxon>
    </lineage>
</organism>
<reference evidence="2 3" key="1">
    <citation type="submission" date="2023-01" db="EMBL/GenBank/DDBJ databases">
        <authorList>
            <person name="Whitehead M."/>
        </authorList>
    </citation>
    <scope>NUCLEOTIDE SEQUENCE [LARGE SCALE GENOMIC DNA]</scope>
</reference>
<comment type="caution">
    <text evidence="2">The sequence shown here is derived from an EMBL/GenBank/DDBJ whole genome shotgun (WGS) entry which is preliminary data.</text>
</comment>
<feature type="region of interest" description="Disordered" evidence="1">
    <location>
        <begin position="57"/>
        <end position="77"/>
    </location>
</feature>
<protein>
    <submittedName>
        <fullName evidence="2">Uncharacterized protein</fullName>
    </submittedName>
</protein>
<name>A0AAV0XB49_9HEMI</name>
<proteinExistence type="predicted"/>
<dbReference type="Proteomes" id="UP001160148">
    <property type="component" value="Unassembled WGS sequence"/>
</dbReference>
<evidence type="ECO:0000256" key="1">
    <source>
        <dbReference type="SAM" id="MobiDB-lite"/>
    </source>
</evidence>
<evidence type="ECO:0000313" key="3">
    <source>
        <dbReference type="Proteomes" id="UP001160148"/>
    </source>
</evidence>